<dbReference type="GeneID" id="36330056"/>
<evidence type="ECO:0000256" key="4">
    <source>
        <dbReference type="PROSITE-ProRule" id="PRU00175"/>
    </source>
</evidence>
<keyword evidence="8" id="KW-1185">Reference proteome</keyword>
<dbReference type="RefSeq" id="XP_024340491.1">
    <property type="nucleotide sequence ID" value="XM_024485107.1"/>
</dbReference>
<dbReference type="SMART" id="SM00184">
    <property type="entry name" value="RING"/>
    <property type="match status" value="2"/>
</dbReference>
<feature type="region of interest" description="Disordered" evidence="5">
    <location>
        <begin position="131"/>
        <end position="164"/>
    </location>
</feature>
<evidence type="ECO:0000256" key="3">
    <source>
        <dbReference type="ARBA" id="ARBA00022833"/>
    </source>
</evidence>
<dbReference type="GO" id="GO:0006511">
    <property type="term" value="P:ubiquitin-dependent protein catabolic process"/>
    <property type="evidence" value="ECO:0007669"/>
    <property type="project" value="TreeGrafter"/>
</dbReference>
<dbReference type="OrthoDB" id="6270329at2759"/>
<dbReference type="PROSITE" id="PS00518">
    <property type="entry name" value="ZF_RING_1"/>
    <property type="match status" value="1"/>
</dbReference>
<evidence type="ECO:0000259" key="6">
    <source>
        <dbReference type="PROSITE" id="PS50089"/>
    </source>
</evidence>
<dbReference type="GO" id="GO:0061630">
    <property type="term" value="F:ubiquitin protein ligase activity"/>
    <property type="evidence" value="ECO:0007669"/>
    <property type="project" value="InterPro"/>
</dbReference>
<dbReference type="Gene3D" id="3.30.160.60">
    <property type="entry name" value="Classic Zinc Finger"/>
    <property type="match status" value="1"/>
</dbReference>
<dbReference type="SUPFAM" id="SSF57850">
    <property type="entry name" value="RING/U-box"/>
    <property type="match status" value="1"/>
</dbReference>
<keyword evidence="1" id="KW-0479">Metal-binding</keyword>
<dbReference type="GO" id="GO:0008270">
    <property type="term" value="F:zinc ion binding"/>
    <property type="evidence" value="ECO:0007669"/>
    <property type="project" value="UniProtKB-KW"/>
</dbReference>
<evidence type="ECO:0000256" key="2">
    <source>
        <dbReference type="ARBA" id="ARBA00022771"/>
    </source>
</evidence>
<dbReference type="EMBL" id="KZ110595">
    <property type="protein sequence ID" value="OSX63697.1"/>
    <property type="molecule type" value="Genomic_DNA"/>
</dbReference>
<dbReference type="Gene3D" id="3.30.40.10">
    <property type="entry name" value="Zinc/RING finger domain, C3HC4 (zinc finger)"/>
    <property type="match status" value="1"/>
</dbReference>
<dbReference type="GO" id="GO:0140082">
    <property type="term" value="F:SUMO-ubiquitin ligase activity"/>
    <property type="evidence" value="ECO:0007669"/>
    <property type="project" value="TreeGrafter"/>
</dbReference>
<dbReference type="PANTHER" id="PTHR47094">
    <property type="entry name" value="ELFLESS, ISOFORM B"/>
    <property type="match status" value="1"/>
</dbReference>
<dbReference type="SMART" id="SM00355">
    <property type="entry name" value="ZnF_C2H2"/>
    <property type="match status" value="3"/>
</dbReference>
<protein>
    <recommendedName>
        <fullName evidence="6">RING-type domain-containing protein</fullName>
    </recommendedName>
</protein>
<organism evidence="7 8">
    <name type="scientific">Postia placenta MAD-698-R-SB12</name>
    <dbReference type="NCBI Taxonomy" id="670580"/>
    <lineage>
        <taxon>Eukaryota</taxon>
        <taxon>Fungi</taxon>
        <taxon>Dikarya</taxon>
        <taxon>Basidiomycota</taxon>
        <taxon>Agaricomycotina</taxon>
        <taxon>Agaricomycetes</taxon>
        <taxon>Polyporales</taxon>
        <taxon>Adustoporiaceae</taxon>
        <taxon>Rhodonia</taxon>
    </lineage>
</organism>
<feature type="domain" description="RING-type" evidence="6">
    <location>
        <begin position="174"/>
        <end position="212"/>
    </location>
</feature>
<evidence type="ECO:0000313" key="7">
    <source>
        <dbReference type="EMBL" id="OSX63697.1"/>
    </source>
</evidence>
<dbReference type="Pfam" id="PF13923">
    <property type="entry name" value="zf-C3HC4_2"/>
    <property type="match status" value="1"/>
</dbReference>
<dbReference type="GO" id="GO:0032183">
    <property type="term" value="F:SUMO binding"/>
    <property type="evidence" value="ECO:0007669"/>
    <property type="project" value="TreeGrafter"/>
</dbReference>
<dbReference type="STRING" id="670580.A0A1X6N502"/>
<keyword evidence="3" id="KW-0862">Zinc</keyword>
<dbReference type="InterPro" id="IPR001841">
    <property type="entry name" value="Znf_RING"/>
</dbReference>
<dbReference type="Proteomes" id="UP000194127">
    <property type="component" value="Unassembled WGS sequence"/>
</dbReference>
<dbReference type="PANTHER" id="PTHR47094:SF1">
    <property type="entry name" value="RING-TYPE E3 UBIQUITIN TRANSFERASE"/>
    <property type="match status" value="1"/>
</dbReference>
<dbReference type="GO" id="GO:0033768">
    <property type="term" value="C:SUMO-targeted ubiquitin ligase complex"/>
    <property type="evidence" value="ECO:0007669"/>
    <property type="project" value="TreeGrafter"/>
</dbReference>
<evidence type="ECO:0000256" key="5">
    <source>
        <dbReference type="SAM" id="MobiDB-lite"/>
    </source>
</evidence>
<name>A0A1X6N502_9APHY</name>
<gene>
    <name evidence="7" type="ORF">POSPLADRAFT_1139952</name>
</gene>
<dbReference type="InterPro" id="IPR013083">
    <property type="entry name" value="Znf_RING/FYVE/PHD"/>
</dbReference>
<reference evidence="7 8" key="1">
    <citation type="submission" date="2017-04" db="EMBL/GenBank/DDBJ databases">
        <title>Genome Sequence of the Model Brown-Rot Fungus Postia placenta SB12.</title>
        <authorList>
            <consortium name="DOE Joint Genome Institute"/>
            <person name="Gaskell J."/>
            <person name="Kersten P."/>
            <person name="Larrondo L.F."/>
            <person name="Canessa P."/>
            <person name="Martinez D."/>
            <person name="Hibbett D."/>
            <person name="Schmoll M."/>
            <person name="Kubicek C.P."/>
            <person name="Martinez A.T."/>
            <person name="Yadav J."/>
            <person name="Master E."/>
            <person name="Magnuson J.K."/>
            <person name="James T."/>
            <person name="Yaver D."/>
            <person name="Berka R."/>
            <person name="Labutti K."/>
            <person name="Lipzen A."/>
            <person name="Aerts A."/>
            <person name="Barry K."/>
            <person name="Henrissat B."/>
            <person name="Blanchette R."/>
            <person name="Grigoriev I."/>
            <person name="Cullen D."/>
        </authorList>
    </citation>
    <scope>NUCLEOTIDE SEQUENCE [LARGE SCALE GENOMIC DNA]</scope>
    <source>
        <strain evidence="7 8">MAD-698-R-SB12</strain>
    </source>
</reference>
<dbReference type="InterPro" id="IPR049627">
    <property type="entry name" value="SLX8"/>
</dbReference>
<dbReference type="InterPro" id="IPR017907">
    <property type="entry name" value="Znf_RING_CS"/>
</dbReference>
<dbReference type="PROSITE" id="PS50089">
    <property type="entry name" value="ZF_RING_2"/>
    <property type="match status" value="1"/>
</dbReference>
<evidence type="ECO:0000256" key="1">
    <source>
        <dbReference type="ARBA" id="ARBA00022723"/>
    </source>
</evidence>
<sequence length="228" mass="26193">MRTFRTLPNVYCTLCDQYFVSNEARTQHVQFSENHPLCRPCGRRFINKNALRVHLNSSPRHHYCAVCDIEYHTLASLRVHLEFATVHRSDLDDGDFMIDDDVPWDDDLFEDDTPSWIDNVRHRRYPEVTQPARADFNTPPGVQVKPDDLRGNASHHHDKSSKGELEEPVVTFTCSLCLEAPQNTSTTRCGHVFCTPCIHKALKFKRSCPVCRTPAVPTQLRKIYLTAS</sequence>
<keyword evidence="2 4" id="KW-0863">Zinc-finger</keyword>
<dbReference type="AlphaFoldDB" id="A0A1X6N502"/>
<proteinExistence type="predicted"/>
<accession>A0A1X6N502</accession>
<dbReference type="InterPro" id="IPR013087">
    <property type="entry name" value="Znf_C2H2_type"/>
</dbReference>
<evidence type="ECO:0000313" key="8">
    <source>
        <dbReference type="Proteomes" id="UP000194127"/>
    </source>
</evidence>